<protein>
    <submittedName>
        <fullName evidence="6">LysR family transcriptional regulator</fullName>
    </submittedName>
</protein>
<evidence type="ECO:0000256" key="3">
    <source>
        <dbReference type="ARBA" id="ARBA00023125"/>
    </source>
</evidence>
<sequence length="304" mass="33779">MFSNTTDLDLRLIRVFLAVVDARGITAAEASLGIRQSTISTQLSVLETRLGFTLCERGRGGFRLTSKGERFAASARALMAATTDFVAQVREMDRKLVGTLAIGLIGQAPLTENARLAEAIGAFRARDQAVRFTMTVAPSQSLEEGIVNKQLDLAIGYFWHRVPGLVYTQLFLEQQEIYCGRGHPLFHSKKMVTVEDLLSFDWVWRSYHVPEEQLPLTQRHITATTDSIEAATILILSGGHLGYLPTHHAEALERRGLIRAVQRDSFSFDVPFHLVMKRGSLDKPVVKAFCENLLQAFGVKPAQP</sequence>
<dbReference type="CDD" id="cd05466">
    <property type="entry name" value="PBP2_LTTR_substrate"/>
    <property type="match status" value="1"/>
</dbReference>
<keyword evidence="4" id="KW-0804">Transcription</keyword>
<dbReference type="InterPro" id="IPR036388">
    <property type="entry name" value="WH-like_DNA-bd_sf"/>
</dbReference>
<evidence type="ECO:0000256" key="2">
    <source>
        <dbReference type="ARBA" id="ARBA00023015"/>
    </source>
</evidence>
<comment type="similarity">
    <text evidence="1">Belongs to the LysR transcriptional regulatory family.</text>
</comment>
<dbReference type="Pfam" id="PF03466">
    <property type="entry name" value="LysR_substrate"/>
    <property type="match status" value="1"/>
</dbReference>
<dbReference type="Proteomes" id="UP000295110">
    <property type="component" value="Unassembled WGS sequence"/>
</dbReference>
<dbReference type="SUPFAM" id="SSF53850">
    <property type="entry name" value="Periplasmic binding protein-like II"/>
    <property type="match status" value="1"/>
</dbReference>
<dbReference type="InterPro" id="IPR005119">
    <property type="entry name" value="LysR_subst-bd"/>
</dbReference>
<dbReference type="GO" id="GO:0003700">
    <property type="term" value="F:DNA-binding transcription factor activity"/>
    <property type="evidence" value="ECO:0007669"/>
    <property type="project" value="InterPro"/>
</dbReference>
<dbReference type="Gene3D" id="3.40.190.290">
    <property type="match status" value="1"/>
</dbReference>
<keyword evidence="7" id="KW-1185">Reference proteome</keyword>
<dbReference type="InterPro" id="IPR000847">
    <property type="entry name" value="LysR_HTH_N"/>
</dbReference>
<keyword evidence="3" id="KW-0238">DNA-binding</keyword>
<dbReference type="PANTHER" id="PTHR30126:SF98">
    <property type="entry name" value="HTH-TYPE TRANSCRIPTIONAL ACTIVATOR BAUR"/>
    <property type="match status" value="1"/>
</dbReference>
<evidence type="ECO:0000256" key="1">
    <source>
        <dbReference type="ARBA" id="ARBA00009437"/>
    </source>
</evidence>
<evidence type="ECO:0000256" key="4">
    <source>
        <dbReference type="ARBA" id="ARBA00023163"/>
    </source>
</evidence>
<dbReference type="Pfam" id="PF00126">
    <property type="entry name" value="HTH_1"/>
    <property type="match status" value="1"/>
</dbReference>
<proteinExistence type="inferred from homology"/>
<organism evidence="6 7">
    <name type="scientific">Roseateles saccharophilus</name>
    <name type="common">Pseudomonas saccharophila</name>
    <dbReference type="NCBI Taxonomy" id="304"/>
    <lineage>
        <taxon>Bacteria</taxon>
        <taxon>Pseudomonadati</taxon>
        <taxon>Pseudomonadota</taxon>
        <taxon>Betaproteobacteria</taxon>
        <taxon>Burkholderiales</taxon>
        <taxon>Sphaerotilaceae</taxon>
        <taxon>Roseateles</taxon>
    </lineage>
</organism>
<reference evidence="6 7" key="1">
    <citation type="submission" date="2019-03" db="EMBL/GenBank/DDBJ databases">
        <title>Genomic Encyclopedia of Type Strains, Phase IV (KMG-IV): sequencing the most valuable type-strain genomes for metagenomic binning, comparative biology and taxonomic classification.</title>
        <authorList>
            <person name="Goeker M."/>
        </authorList>
    </citation>
    <scope>NUCLEOTIDE SEQUENCE [LARGE SCALE GENOMIC DNA]</scope>
    <source>
        <strain evidence="6 7">DSM 654</strain>
    </source>
</reference>
<feature type="domain" description="HTH lysR-type" evidence="5">
    <location>
        <begin position="8"/>
        <end position="65"/>
    </location>
</feature>
<dbReference type="PANTHER" id="PTHR30126">
    <property type="entry name" value="HTH-TYPE TRANSCRIPTIONAL REGULATOR"/>
    <property type="match status" value="1"/>
</dbReference>
<dbReference type="AlphaFoldDB" id="A0A4R3VL00"/>
<gene>
    <name evidence="6" type="ORF">EV671_1001344</name>
</gene>
<dbReference type="OrthoDB" id="8587655at2"/>
<evidence type="ECO:0000313" key="6">
    <source>
        <dbReference type="EMBL" id="TCV04588.1"/>
    </source>
</evidence>
<dbReference type="SUPFAM" id="SSF46785">
    <property type="entry name" value="Winged helix' DNA-binding domain"/>
    <property type="match status" value="1"/>
</dbReference>
<dbReference type="EMBL" id="SMBU01000001">
    <property type="protein sequence ID" value="TCV04588.1"/>
    <property type="molecule type" value="Genomic_DNA"/>
</dbReference>
<dbReference type="GO" id="GO:0000976">
    <property type="term" value="F:transcription cis-regulatory region binding"/>
    <property type="evidence" value="ECO:0007669"/>
    <property type="project" value="TreeGrafter"/>
</dbReference>
<evidence type="ECO:0000259" key="5">
    <source>
        <dbReference type="PROSITE" id="PS50931"/>
    </source>
</evidence>
<dbReference type="RefSeq" id="WP_132569373.1">
    <property type="nucleotide sequence ID" value="NZ_CBCSGL010000010.1"/>
</dbReference>
<dbReference type="Gene3D" id="1.10.10.10">
    <property type="entry name" value="Winged helix-like DNA-binding domain superfamily/Winged helix DNA-binding domain"/>
    <property type="match status" value="1"/>
</dbReference>
<name>A0A4R3VL00_ROSSA</name>
<dbReference type="PROSITE" id="PS50931">
    <property type="entry name" value="HTH_LYSR"/>
    <property type="match status" value="1"/>
</dbReference>
<evidence type="ECO:0000313" key="7">
    <source>
        <dbReference type="Proteomes" id="UP000295110"/>
    </source>
</evidence>
<dbReference type="InterPro" id="IPR036390">
    <property type="entry name" value="WH_DNA-bd_sf"/>
</dbReference>
<keyword evidence="2" id="KW-0805">Transcription regulation</keyword>
<accession>A0A4R3VL00</accession>
<comment type="caution">
    <text evidence="6">The sequence shown here is derived from an EMBL/GenBank/DDBJ whole genome shotgun (WGS) entry which is preliminary data.</text>
</comment>